<protein>
    <submittedName>
        <fullName evidence="8">Beta-glucuronidase</fullName>
        <ecNumber evidence="8">3.2.1.31</ecNumber>
    </submittedName>
</protein>
<dbReference type="Pfam" id="PF00703">
    <property type="entry name" value="Glyco_hydro_2"/>
    <property type="match status" value="1"/>
</dbReference>
<organism evidence="8 9">
    <name type="scientific">Blautia obeum</name>
    <dbReference type="NCBI Taxonomy" id="40520"/>
    <lineage>
        <taxon>Bacteria</taxon>
        <taxon>Bacillati</taxon>
        <taxon>Bacillota</taxon>
        <taxon>Clostridia</taxon>
        <taxon>Lachnospirales</taxon>
        <taxon>Lachnospiraceae</taxon>
        <taxon>Blautia</taxon>
    </lineage>
</organism>
<evidence type="ECO:0000313" key="8">
    <source>
        <dbReference type="EMBL" id="CUO60376.1"/>
    </source>
</evidence>
<evidence type="ECO:0000256" key="1">
    <source>
        <dbReference type="ARBA" id="ARBA00007401"/>
    </source>
</evidence>
<dbReference type="RefSeq" id="WP_055066486.1">
    <property type="nucleotide sequence ID" value="NZ_CYZD01000015.1"/>
</dbReference>
<feature type="domain" description="Glycoside hydrolase family 2 immunoglobulin-like beta-sandwich" evidence="4">
    <location>
        <begin position="161"/>
        <end position="241"/>
    </location>
</feature>
<dbReference type="Pfam" id="PF16355">
    <property type="entry name" value="DUF4982"/>
    <property type="match status" value="1"/>
</dbReference>
<dbReference type="PANTHER" id="PTHR42732:SF1">
    <property type="entry name" value="BETA-MANNOSIDASE"/>
    <property type="match status" value="1"/>
</dbReference>
<dbReference type="GO" id="GO:0005975">
    <property type="term" value="P:carbohydrate metabolic process"/>
    <property type="evidence" value="ECO:0007669"/>
    <property type="project" value="InterPro"/>
</dbReference>
<dbReference type="Pfam" id="PF18565">
    <property type="entry name" value="Glyco_hydro2_C5"/>
    <property type="match status" value="1"/>
</dbReference>
<dbReference type="InterPro" id="IPR013783">
    <property type="entry name" value="Ig-like_fold"/>
</dbReference>
<dbReference type="SUPFAM" id="SSF49303">
    <property type="entry name" value="beta-Galactosidase/glucuronidase domain"/>
    <property type="match status" value="1"/>
</dbReference>
<dbReference type="InterPro" id="IPR006102">
    <property type="entry name" value="Ig-like_GH2"/>
</dbReference>
<dbReference type="InterPro" id="IPR036156">
    <property type="entry name" value="Beta-gal/glucu_dom_sf"/>
</dbReference>
<dbReference type="Gene3D" id="2.60.120.260">
    <property type="entry name" value="Galactose-binding domain-like"/>
    <property type="match status" value="1"/>
</dbReference>
<evidence type="ECO:0000259" key="6">
    <source>
        <dbReference type="Pfam" id="PF16355"/>
    </source>
</evidence>
<dbReference type="InterPro" id="IPR051913">
    <property type="entry name" value="GH2_Domain-Containing"/>
</dbReference>
<comment type="similarity">
    <text evidence="1">Belongs to the glycosyl hydrolase 2 family.</text>
</comment>
<dbReference type="Gene3D" id="2.60.40.10">
    <property type="entry name" value="Immunoglobulins"/>
    <property type="match status" value="3"/>
</dbReference>
<dbReference type="EMBL" id="CYZD01000015">
    <property type="protein sequence ID" value="CUO60376.1"/>
    <property type="molecule type" value="Genomic_DNA"/>
</dbReference>
<dbReference type="Pfam" id="PF02836">
    <property type="entry name" value="Glyco_hydro_2_C"/>
    <property type="match status" value="1"/>
</dbReference>
<dbReference type="SUPFAM" id="SSF49785">
    <property type="entry name" value="Galactose-binding domain-like"/>
    <property type="match status" value="1"/>
</dbReference>
<evidence type="ECO:0000256" key="2">
    <source>
        <dbReference type="ARBA" id="ARBA00022801"/>
    </source>
</evidence>
<name>A0A174GHB4_9FIRM</name>
<reference evidence="8 9" key="1">
    <citation type="submission" date="2015-09" db="EMBL/GenBank/DDBJ databases">
        <authorList>
            <consortium name="Pathogen Informatics"/>
        </authorList>
    </citation>
    <scope>NUCLEOTIDE SEQUENCE [LARGE SCALE GENOMIC DNA]</scope>
    <source>
        <strain evidence="8 9">2789STDY5608837</strain>
    </source>
</reference>
<evidence type="ECO:0000313" key="9">
    <source>
        <dbReference type="Proteomes" id="UP000095409"/>
    </source>
</evidence>
<feature type="domain" description="Glycoside hydrolase family 2 catalytic" evidence="5">
    <location>
        <begin position="249"/>
        <end position="448"/>
    </location>
</feature>
<keyword evidence="2 8" id="KW-0378">Hydrolase</keyword>
<dbReference type="Gene3D" id="3.20.20.80">
    <property type="entry name" value="Glycosidases"/>
    <property type="match status" value="1"/>
</dbReference>
<dbReference type="InterPro" id="IPR023230">
    <property type="entry name" value="Glyco_hydro_2_CS"/>
</dbReference>
<evidence type="ECO:0000259" key="7">
    <source>
        <dbReference type="Pfam" id="PF18565"/>
    </source>
</evidence>
<feature type="domain" description="Glycoside hydrolase family 2" evidence="7">
    <location>
        <begin position="697"/>
        <end position="785"/>
    </location>
</feature>
<dbReference type="EC" id="3.2.1.31" evidence="8"/>
<dbReference type="InterPro" id="IPR008979">
    <property type="entry name" value="Galactose-bd-like_sf"/>
</dbReference>
<gene>
    <name evidence="8" type="primary">uidA</name>
    <name evidence="8" type="ORF">ERS852394_02577</name>
</gene>
<dbReference type="InterPro" id="IPR032311">
    <property type="entry name" value="DUF4982"/>
</dbReference>
<keyword evidence="3 8" id="KW-0326">Glycosidase</keyword>
<dbReference type="PRINTS" id="PR00132">
    <property type="entry name" value="GLHYDRLASE2"/>
</dbReference>
<dbReference type="Proteomes" id="UP000095409">
    <property type="component" value="Unassembled WGS sequence"/>
</dbReference>
<dbReference type="PROSITE" id="PS00719">
    <property type="entry name" value="GLYCOSYL_HYDROL_F2_1"/>
    <property type="match status" value="1"/>
</dbReference>
<feature type="domain" description="DUF4982" evidence="6">
    <location>
        <begin position="625"/>
        <end position="681"/>
    </location>
</feature>
<dbReference type="SUPFAM" id="SSF51445">
    <property type="entry name" value="(Trans)glycosidases"/>
    <property type="match status" value="1"/>
</dbReference>
<dbReference type="InterPro" id="IPR040605">
    <property type="entry name" value="Glyco_hydro2_dom5"/>
</dbReference>
<proteinExistence type="inferred from homology"/>
<evidence type="ECO:0000259" key="5">
    <source>
        <dbReference type="Pfam" id="PF02836"/>
    </source>
</evidence>
<evidence type="ECO:0000256" key="3">
    <source>
        <dbReference type="ARBA" id="ARBA00023295"/>
    </source>
</evidence>
<dbReference type="PANTHER" id="PTHR42732">
    <property type="entry name" value="BETA-GALACTOSIDASE"/>
    <property type="match status" value="1"/>
</dbReference>
<dbReference type="InterPro" id="IPR006103">
    <property type="entry name" value="Glyco_hydro_2_cat"/>
</dbReference>
<dbReference type="InterPro" id="IPR006101">
    <property type="entry name" value="Glyco_hydro_2"/>
</dbReference>
<accession>A0A174GHB4</accession>
<dbReference type="AlphaFoldDB" id="A0A174GHB4"/>
<dbReference type="GO" id="GO:0004566">
    <property type="term" value="F:beta-glucuronidase activity"/>
    <property type="evidence" value="ECO:0007669"/>
    <property type="project" value="UniProtKB-EC"/>
</dbReference>
<dbReference type="InterPro" id="IPR017853">
    <property type="entry name" value="GH"/>
</dbReference>
<evidence type="ECO:0000259" key="4">
    <source>
        <dbReference type="Pfam" id="PF00703"/>
    </source>
</evidence>
<sequence>MKKIDFNRNWTCRCLTRDEEPYSVTLPHDAMRSEPRTGESVSEGNSGWYLGGDYEYTKHVFVPSEYSGKKVLIEFESVYHNAEVYINGKKAAYRPYGYTNFYVDTEGFLKYEAQNEIRVIARNSDQPNSRWYSGTGIYRPVYLWTGNQKYIPVNGIRIHTVSYAPAVIEVEIKTSCLGRVKAEVLDKENCILTQEVENTGHPSVFRMEIPNAKLWDCEHPNLYTLRATFGEDVVEENFGIRLLEWNPEKGLTINGKREILRGACVHHDNGVLGACTYPEAEERRVRILKENGYNAIRSSHYPCSKDMLDACDRQGMLMMDEYVDVWYIHKTKYDYAGYLNEWWQQDIKDMVEKDYNHPCVIMYSTGNEVAETAQKKGIELTGRMTSYLHKLDPYRPVTCGINIFFNFLSSMGMGVYSDDKAEKSAEIAEQEAKKQEKEKKKPVGSEFYNTLACLVGDYFMKIGATLPPCDWKTKDAFANMDIAGYNYGLFRYKHDLKKYPKRLILGTETFCKDAYSFWEIAKKNKRILGDFVWSGWEYIGETGDGAAEYEDYRGRMPHTRMTGNNGRIDLLGKPRAEAAYTRVAFERETGPFIAVKPVYQKENLQLTGWALSKALESWSWRGCAGEKAEVEVFARAAEVELLVNGKKAARGKVKKCRSKFHIPYEDGEITAVSYDKNGQEISRQTLMTANEETVLHIRPEQKTVKAGRLLFIPLQYGDSAGNWKPMEKHHLKVTVENATLEGLGSACSYVEGNYAQNTVDTYYGEAMAVVRAGEAGSVKITVSDEERTYTCEIPVIVAK</sequence>